<evidence type="ECO:0000313" key="1">
    <source>
        <dbReference type="EMBL" id="KAJ9052234.1"/>
    </source>
</evidence>
<gene>
    <name evidence="1" type="ORF">DSO57_1036269</name>
</gene>
<evidence type="ECO:0000313" key="2">
    <source>
        <dbReference type="Proteomes" id="UP001165960"/>
    </source>
</evidence>
<organism evidence="1 2">
    <name type="scientific">Entomophthora muscae</name>
    <dbReference type="NCBI Taxonomy" id="34485"/>
    <lineage>
        <taxon>Eukaryota</taxon>
        <taxon>Fungi</taxon>
        <taxon>Fungi incertae sedis</taxon>
        <taxon>Zoopagomycota</taxon>
        <taxon>Entomophthoromycotina</taxon>
        <taxon>Entomophthoromycetes</taxon>
        <taxon>Entomophthorales</taxon>
        <taxon>Entomophthoraceae</taxon>
        <taxon>Entomophthora</taxon>
    </lineage>
</organism>
<dbReference type="EMBL" id="QTSX02006733">
    <property type="protein sequence ID" value="KAJ9052234.1"/>
    <property type="molecule type" value="Genomic_DNA"/>
</dbReference>
<proteinExistence type="predicted"/>
<keyword evidence="2" id="KW-1185">Reference proteome</keyword>
<dbReference type="Proteomes" id="UP001165960">
    <property type="component" value="Unassembled WGS sequence"/>
</dbReference>
<sequence>MKLISILISVVSSQGVADAKPRALFGEYDIINPTNMMSKLISTVMPTAIPMLGKSLVNTPPLKKDPPGHIQAASIDEVRRNFISAYMPFCPAEKIAGRDCICKEAYPHVEYIEDKPTDTLVIVAVNEKFKQIVVSYKLTLSLQNWIDDANLPQVDVIEMPKGVRLHRGFYSNFMATYHKVQDSVTALLDDSRLLDHTLFITGYSLGGGLALISTPSWVNLLKSRNDTRPIQAISYSGPRVGNRAFADYMESLHIPITRYTNNNDIVPHLPGRKVGYVHAGAEVYGKTTNGNHTMHECSQAFDEDPGCMLGAFRSKTPVDHAFPFGKFIPLPPYCI</sequence>
<reference evidence="1" key="1">
    <citation type="submission" date="2022-04" db="EMBL/GenBank/DDBJ databases">
        <title>Genome of the entomopathogenic fungus Entomophthora muscae.</title>
        <authorList>
            <person name="Elya C."/>
            <person name="Lovett B.R."/>
            <person name="Lee E."/>
            <person name="Macias A.M."/>
            <person name="Hajek A.E."/>
            <person name="De Bivort B.L."/>
            <person name="Kasson M.T."/>
            <person name="De Fine Licht H.H."/>
            <person name="Stajich J.E."/>
        </authorList>
    </citation>
    <scope>NUCLEOTIDE SEQUENCE</scope>
    <source>
        <strain evidence="1">Berkeley</strain>
    </source>
</reference>
<name>A0ACC2RQ85_9FUNG</name>
<comment type="caution">
    <text evidence="1">The sequence shown here is derived from an EMBL/GenBank/DDBJ whole genome shotgun (WGS) entry which is preliminary data.</text>
</comment>
<accession>A0ACC2RQ85</accession>
<protein>
    <submittedName>
        <fullName evidence="1">Uncharacterized protein</fullName>
    </submittedName>
</protein>